<evidence type="ECO:0000256" key="8">
    <source>
        <dbReference type="ARBA" id="ARBA00023136"/>
    </source>
</evidence>
<evidence type="ECO:0000256" key="11">
    <source>
        <dbReference type="SAM" id="Phobius"/>
    </source>
</evidence>
<dbReference type="EMBL" id="QFOD01000004">
    <property type="protein sequence ID" value="PZP34467.1"/>
    <property type="molecule type" value="Genomic_DNA"/>
</dbReference>
<evidence type="ECO:0000256" key="3">
    <source>
        <dbReference type="ARBA" id="ARBA00022617"/>
    </source>
</evidence>
<feature type="binding site" description="covalent" evidence="9">
    <location>
        <position position="199"/>
    </location>
    <ligand>
        <name>heme c</name>
        <dbReference type="ChEBI" id="CHEBI:61717"/>
        <label>2</label>
    </ligand>
</feature>
<dbReference type="GO" id="GO:0009055">
    <property type="term" value="F:electron transfer activity"/>
    <property type="evidence" value="ECO:0007669"/>
    <property type="project" value="InterPro"/>
</dbReference>
<feature type="binding site" description="covalent" evidence="9">
    <location>
        <position position="335"/>
    </location>
    <ligand>
        <name>heme c</name>
        <dbReference type="ChEBI" id="CHEBI:61717"/>
        <label>3</label>
    </ligand>
</feature>
<dbReference type="GO" id="GO:0020037">
    <property type="term" value="F:heme binding"/>
    <property type="evidence" value="ECO:0007669"/>
    <property type="project" value="InterPro"/>
</dbReference>
<evidence type="ECO:0000313" key="14">
    <source>
        <dbReference type="EMBL" id="PZP34467.1"/>
    </source>
</evidence>
<dbReference type="GO" id="GO:0016614">
    <property type="term" value="F:oxidoreductase activity, acting on CH-OH group of donors"/>
    <property type="evidence" value="ECO:0007669"/>
    <property type="project" value="InterPro"/>
</dbReference>
<evidence type="ECO:0000256" key="1">
    <source>
        <dbReference type="ARBA" id="ARBA00004236"/>
    </source>
</evidence>
<keyword evidence="2" id="KW-1003">Cell membrane</keyword>
<keyword evidence="4 10" id="KW-0479">Metal-binding</keyword>
<feature type="binding site" description="covalent" evidence="9">
    <location>
        <position position="338"/>
    </location>
    <ligand>
        <name>heme c</name>
        <dbReference type="ChEBI" id="CHEBI:61717"/>
        <label>3</label>
    </ligand>
</feature>
<reference evidence="14 15" key="1">
    <citation type="submission" date="2017-08" db="EMBL/GenBank/DDBJ databases">
        <title>Infants hospitalized years apart are colonized by the same room-sourced microbial strains.</title>
        <authorList>
            <person name="Brooks B."/>
            <person name="Olm M.R."/>
            <person name="Firek B.A."/>
            <person name="Baker R."/>
            <person name="Thomas B.C."/>
            <person name="Morowitz M.J."/>
            <person name="Banfield J.F."/>
        </authorList>
    </citation>
    <scope>NUCLEOTIDE SEQUENCE [LARGE SCALE GENOMIC DNA]</scope>
    <source>
        <strain evidence="14">S2_012_000_R2_81</strain>
    </source>
</reference>
<evidence type="ECO:0000256" key="4">
    <source>
        <dbReference type="ARBA" id="ARBA00022723"/>
    </source>
</evidence>
<dbReference type="Pfam" id="PF00034">
    <property type="entry name" value="Cytochrom_C"/>
    <property type="match status" value="2"/>
</dbReference>
<keyword evidence="8 11" id="KW-0472">Membrane</keyword>
<keyword evidence="11" id="KW-1133">Transmembrane helix</keyword>
<dbReference type="Proteomes" id="UP000249633">
    <property type="component" value="Unassembled WGS sequence"/>
</dbReference>
<evidence type="ECO:0000256" key="10">
    <source>
        <dbReference type="PIRSR" id="PIRSR000018-51"/>
    </source>
</evidence>
<keyword evidence="6" id="KW-0677">Repeat</keyword>
<keyword evidence="5 12" id="KW-0732">Signal</keyword>
<proteinExistence type="predicted"/>
<feature type="chain" id="PRO_5016153523" evidence="12">
    <location>
        <begin position="24"/>
        <end position="474"/>
    </location>
</feature>
<evidence type="ECO:0000313" key="15">
    <source>
        <dbReference type="Proteomes" id="UP000249633"/>
    </source>
</evidence>
<feature type="domain" description="Cytochrome c" evidence="13">
    <location>
        <begin position="322"/>
        <end position="416"/>
    </location>
</feature>
<dbReference type="Gene3D" id="1.10.760.10">
    <property type="entry name" value="Cytochrome c-like domain"/>
    <property type="match status" value="2"/>
</dbReference>
<keyword evidence="11" id="KW-0812">Transmembrane</keyword>
<dbReference type="InterPro" id="IPR009056">
    <property type="entry name" value="Cyt_c-like_dom"/>
</dbReference>
<organism evidence="14 15">
    <name type="scientific">Roseateles depolymerans</name>
    <dbReference type="NCBI Taxonomy" id="76731"/>
    <lineage>
        <taxon>Bacteria</taxon>
        <taxon>Pseudomonadati</taxon>
        <taxon>Pseudomonadota</taxon>
        <taxon>Betaproteobacteria</taxon>
        <taxon>Burkholderiales</taxon>
        <taxon>Sphaerotilaceae</taxon>
        <taxon>Roseateles</taxon>
    </lineage>
</organism>
<feature type="domain" description="Cytochrome c" evidence="13">
    <location>
        <begin position="184"/>
        <end position="293"/>
    </location>
</feature>
<comment type="caution">
    <text evidence="14">The sequence shown here is derived from an EMBL/GenBank/DDBJ whole genome shotgun (WGS) entry which is preliminary data.</text>
</comment>
<dbReference type="PROSITE" id="PS51007">
    <property type="entry name" value="CYTC"/>
    <property type="match status" value="3"/>
</dbReference>
<evidence type="ECO:0000256" key="6">
    <source>
        <dbReference type="ARBA" id="ARBA00022737"/>
    </source>
</evidence>
<comment type="cofactor">
    <cofactor evidence="9">
        <name>heme c</name>
        <dbReference type="ChEBI" id="CHEBI:61717"/>
    </cofactor>
    <text evidence="9">Binds 3 heme c groups covalently per subunit.</text>
</comment>
<dbReference type="AlphaFoldDB" id="A0A2W5DZ27"/>
<feature type="signal peptide" evidence="12">
    <location>
        <begin position="1"/>
        <end position="23"/>
    </location>
</feature>
<feature type="binding site" description="covalent" evidence="9">
    <location>
        <position position="202"/>
    </location>
    <ligand>
        <name>heme c</name>
        <dbReference type="ChEBI" id="CHEBI:61717"/>
        <label>2</label>
    </ligand>
</feature>
<sequence>MRRQRAKAWLGLFVRHWVPLALAASGSLAQAAGSDAALLEKGRQLAVAADCAACHTVPKSGATFAGGYAIESPMGKIYSTNITPSKSHGIGNYTLEDFTRALRQGVRKDGAHLYPAMPYTAYTQLADDDIAALYAFFMEGVKPVDQATPATELPFPFNIRTSMGVWNALFLKDERFKPDASQSMDWNRGAYLSNALAHCSSCHSPRNTLLAEQSSRFLAGGSLGAWYAPNITADANSGIGGWSEAELVAYLKTGHVPGKAQAAGPMAEAIEHSLQYLPDSDLRAIAVYLKTVPAQAGDETTPRYAHGQASTKPEAELRGLSTGVDAGWRVFSGSCAHCHQAGAAGTANGEYPSLFHNTATGAGHADNLIATILHGVDRTVNGRHHFMPAFGDVASYADKLSDQEIADVSNFVLTQYGNPAVHVSANEVRELRAGGKPPLVVRARPLLLPAAAVLIAIVVLVLRARRKSAAKKEF</sequence>
<feature type="domain" description="Cytochrome c" evidence="13">
    <location>
        <begin position="37"/>
        <end position="141"/>
    </location>
</feature>
<feature type="binding site" description="covalent" evidence="9">
    <location>
        <position position="54"/>
    </location>
    <ligand>
        <name>heme c</name>
        <dbReference type="ChEBI" id="CHEBI:61717"/>
        <label>1</label>
    </ligand>
</feature>
<evidence type="ECO:0000256" key="12">
    <source>
        <dbReference type="SAM" id="SignalP"/>
    </source>
</evidence>
<dbReference type="InterPro" id="IPR036909">
    <property type="entry name" value="Cyt_c-like_dom_sf"/>
</dbReference>
<dbReference type="GO" id="GO:0005506">
    <property type="term" value="F:iron ion binding"/>
    <property type="evidence" value="ECO:0007669"/>
    <property type="project" value="InterPro"/>
</dbReference>
<dbReference type="SUPFAM" id="SSF46626">
    <property type="entry name" value="Cytochrome c"/>
    <property type="match status" value="3"/>
</dbReference>
<evidence type="ECO:0000259" key="13">
    <source>
        <dbReference type="PROSITE" id="PS51007"/>
    </source>
</evidence>
<evidence type="ECO:0000256" key="2">
    <source>
        <dbReference type="ARBA" id="ARBA00022475"/>
    </source>
</evidence>
<dbReference type="PANTHER" id="PTHR35008:SF8">
    <property type="entry name" value="ALCOHOL DEHYDROGENASE CYTOCHROME C SUBUNIT"/>
    <property type="match status" value="1"/>
</dbReference>
<feature type="binding site" description="axial binding residue" evidence="10">
    <location>
        <position position="339"/>
    </location>
    <ligand>
        <name>heme c</name>
        <dbReference type="ChEBI" id="CHEBI:61717"/>
        <label>3</label>
    </ligand>
    <ligandPart>
        <name>Fe</name>
        <dbReference type="ChEBI" id="CHEBI:18248"/>
    </ligandPart>
</feature>
<feature type="transmembrane region" description="Helical" evidence="11">
    <location>
        <begin position="446"/>
        <end position="464"/>
    </location>
</feature>
<dbReference type="GO" id="GO:0005886">
    <property type="term" value="C:plasma membrane"/>
    <property type="evidence" value="ECO:0007669"/>
    <property type="project" value="UniProtKB-SubCell"/>
</dbReference>
<protein>
    <submittedName>
        <fullName evidence="14">Cytochrome C</fullName>
    </submittedName>
</protein>
<keyword evidence="7 10" id="KW-0408">Iron</keyword>
<dbReference type="InterPro" id="IPR051459">
    <property type="entry name" value="Cytochrome_c-type_DH"/>
</dbReference>
<dbReference type="InterPro" id="IPR014353">
    <property type="entry name" value="Membr-bd_ADH_cyt_c"/>
</dbReference>
<feature type="binding site" description="axial binding residue" evidence="10">
    <location>
        <position position="203"/>
    </location>
    <ligand>
        <name>heme c</name>
        <dbReference type="ChEBI" id="CHEBI:61717"/>
        <label>2</label>
    </ligand>
    <ligandPart>
        <name>Fe</name>
        <dbReference type="ChEBI" id="CHEBI:18248"/>
    </ligandPart>
</feature>
<gene>
    <name evidence="14" type="ORF">DI603_05795</name>
</gene>
<feature type="binding site" description="axial binding residue" evidence="10">
    <location>
        <position position="55"/>
    </location>
    <ligand>
        <name>heme c</name>
        <dbReference type="ChEBI" id="CHEBI:61717"/>
        <label>1</label>
    </ligand>
    <ligandPart>
        <name>Fe</name>
        <dbReference type="ChEBI" id="CHEBI:18248"/>
    </ligandPart>
</feature>
<accession>A0A2W5DZ27</accession>
<dbReference type="PIRSF" id="PIRSF000018">
    <property type="entry name" value="Mb_ADH_cyt_c"/>
    <property type="match status" value="1"/>
</dbReference>
<evidence type="ECO:0000256" key="5">
    <source>
        <dbReference type="ARBA" id="ARBA00022729"/>
    </source>
</evidence>
<dbReference type="PANTHER" id="PTHR35008">
    <property type="entry name" value="BLL4482 PROTEIN-RELATED"/>
    <property type="match status" value="1"/>
</dbReference>
<evidence type="ECO:0000256" key="9">
    <source>
        <dbReference type="PIRSR" id="PIRSR000018-50"/>
    </source>
</evidence>
<feature type="binding site" description="covalent" evidence="9">
    <location>
        <position position="51"/>
    </location>
    <ligand>
        <name>heme c</name>
        <dbReference type="ChEBI" id="CHEBI:61717"/>
        <label>1</label>
    </ligand>
</feature>
<comment type="subcellular location">
    <subcellularLocation>
        <location evidence="1">Cell membrane</location>
    </subcellularLocation>
</comment>
<name>A0A2W5DZ27_9BURK</name>
<evidence type="ECO:0000256" key="7">
    <source>
        <dbReference type="ARBA" id="ARBA00023004"/>
    </source>
</evidence>
<keyword evidence="3 9" id="KW-0349">Heme</keyword>